<dbReference type="AlphaFoldDB" id="A0A7W9GZA1"/>
<dbReference type="EMBL" id="JACHNE010000001">
    <property type="protein sequence ID" value="MBB5792411.1"/>
    <property type="molecule type" value="Genomic_DNA"/>
</dbReference>
<dbReference type="Proteomes" id="UP000590647">
    <property type="component" value="Unassembled WGS sequence"/>
</dbReference>
<keyword evidence="2" id="KW-1185">Reference proteome</keyword>
<evidence type="ECO:0000313" key="1">
    <source>
        <dbReference type="EMBL" id="MBB5792411.1"/>
    </source>
</evidence>
<accession>A0A7W9GZA1</accession>
<protein>
    <submittedName>
        <fullName evidence="1">Uncharacterized protein</fullName>
    </submittedName>
</protein>
<proteinExistence type="predicted"/>
<sequence>MGLDITVLAVDWERLERTPFEERYALLEDAVLREDDEFDWGAEPERGWVWPAASGVPWCGRYEFHSTTGSYKPHFWAGQAWEDVREHAGPEQRAHVDAFLRGLIWDDGTDTEDDTVSGMFPADPDPWRRRLLLACPPATVSALAGHWARAEPLLEGLREPYGVHAACPGRWIEDFDEFSVLLREWGVVVTEAGRREWGLIGLPL</sequence>
<gene>
    <name evidence="1" type="ORF">HDA41_000375</name>
</gene>
<comment type="caution">
    <text evidence="1">The sequence shown here is derived from an EMBL/GenBank/DDBJ whole genome shotgun (WGS) entry which is preliminary data.</text>
</comment>
<reference evidence="1 2" key="1">
    <citation type="submission" date="2020-08" db="EMBL/GenBank/DDBJ databases">
        <title>Sequencing the genomes of 1000 actinobacteria strains.</title>
        <authorList>
            <person name="Klenk H.-P."/>
        </authorList>
    </citation>
    <scope>NUCLEOTIDE SEQUENCE [LARGE SCALE GENOMIC DNA]</scope>
    <source>
        <strain evidence="1 2">DSM 40084</strain>
    </source>
</reference>
<evidence type="ECO:0000313" key="2">
    <source>
        <dbReference type="Proteomes" id="UP000590647"/>
    </source>
</evidence>
<dbReference type="RefSeq" id="WP_184979972.1">
    <property type="nucleotide sequence ID" value="NZ_JACHNE010000001.1"/>
</dbReference>
<organism evidence="1 2">
    <name type="scientific">Streptomyces caelestis</name>
    <dbReference type="NCBI Taxonomy" id="36816"/>
    <lineage>
        <taxon>Bacteria</taxon>
        <taxon>Bacillati</taxon>
        <taxon>Actinomycetota</taxon>
        <taxon>Actinomycetes</taxon>
        <taxon>Kitasatosporales</taxon>
        <taxon>Streptomycetaceae</taxon>
        <taxon>Streptomyces</taxon>
    </lineage>
</organism>
<name>A0A7W9GZA1_9ACTN</name>